<proteinExistence type="predicted"/>
<evidence type="ECO:0000256" key="1">
    <source>
        <dbReference type="SAM" id="Phobius"/>
    </source>
</evidence>
<dbReference type="PANTHER" id="PTHR33116:SF78">
    <property type="entry name" value="OS12G0587133 PROTEIN"/>
    <property type="match status" value="1"/>
</dbReference>
<keyword evidence="3" id="KW-1185">Reference proteome</keyword>
<dbReference type="AlphaFoldDB" id="A0A9D4VLM4"/>
<dbReference type="Proteomes" id="UP001058974">
    <property type="component" value="Chromosome 7"/>
</dbReference>
<gene>
    <name evidence="2" type="ORF">KIW84_071955</name>
</gene>
<organism evidence="2 3">
    <name type="scientific">Pisum sativum</name>
    <name type="common">Garden pea</name>
    <name type="synonym">Lathyrus oleraceus</name>
    <dbReference type="NCBI Taxonomy" id="3888"/>
    <lineage>
        <taxon>Eukaryota</taxon>
        <taxon>Viridiplantae</taxon>
        <taxon>Streptophyta</taxon>
        <taxon>Embryophyta</taxon>
        <taxon>Tracheophyta</taxon>
        <taxon>Spermatophyta</taxon>
        <taxon>Magnoliopsida</taxon>
        <taxon>eudicotyledons</taxon>
        <taxon>Gunneridae</taxon>
        <taxon>Pentapetalae</taxon>
        <taxon>rosids</taxon>
        <taxon>fabids</taxon>
        <taxon>Fabales</taxon>
        <taxon>Fabaceae</taxon>
        <taxon>Papilionoideae</taxon>
        <taxon>50 kb inversion clade</taxon>
        <taxon>NPAAA clade</taxon>
        <taxon>Hologalegina</taxon>
        <taxon>IRL clade</taxon>
        <taxon>Fabeae</taxon>
        <taxon>Lathyrus</taxon>
    </lineage>
</organism>
<sequence>MIRKNDFQYLVDHINAKLAGWKRNNLSFAGRVTLAKSVIEVMPLYPIMTNKIHKAVIEEINCMYHKFILGDTPEHRKLYDLVSNAKDMWCDLMHDKYDIKENEEFYNIWLMIAWNGIGISLKDGCRKNGRIKFELAYLLMWGTKLMCFILQIVVSERCQNFVWMLNHDRILTNFSKSRKGIGNASCNLGGNACQTTMHAIRDCVKAIHIWKSLVPKSIVRDFFSLDLQSWIKLNLNYKGVEDSNWKDVWVITWVKFGGVYKGLKLTKWLCLRSVEVNVDSESVVKALEGEAKHIFGEANPCVDALANMGCIINDLCVFNKASGDIFGLVKANKLFALVSFEAAE</sequence>
<comment type="caution">
    <text evidence="2">The sequence shown here is derived from an EMBL/GenBank/DDBJ whole genome shotgun (WGS) entry which is preliminary data.</text>
</comment>
<dbReference type="Gramene" id="Psat07G0195500-T1">
    <property type="protein sequence ID" value="KAI5385159.1"/>
    <property type="gene ID" value="KIW84_071955"/>
</dbReference>
<protein>
    <recommendedName>
        <fullName evidence="4">RNA-directed DNA polymerase, eukaryota, reverse transcriptase zinc-binding domain protein</fullName>
    </recommendedName>
</protein>
<evidence type="ECO:0000313" key="3">
    <source>
        <dbReference type="Proteomes" id="UP001058974"/>
    </source>
</evidence>
<evidence type="ECO:0000313" key="2">
    <source>
        <dbReference type="EMBL" id="KAI5385159.1"/>
    </source>
</evidence>
<dbReference type="PANTHER" id="PTHR33116">
    <property type="entry name" value="REVERSE TRANSCRIPTASE ZINC-BINDING DOMAIN-CONTAINING PROTEIN-RELATED-RELATED"/>
    <property type="match status" value="1"/>
</dbReference>
<reference evidence="2 3" key="1">
    <citation type="journal article" date="2022" name="Nat. Genet.">
        <title>Improved pea reference genome and pan-genome highlight genomic features and evolutionary characteristics.</title>
        <authorList>
            <person name="Yang T."/>
            <person name="Liu R."/>
            <person name="Luo Y."/>
            <person name="Hu S."/>
            <person name="Wang D."/>
            <person name="Wang C."/>
            <person name="Pandey M.K."/>
            <person name="Ge S."/>
            <person name="Xu Q."/>
            <person name="Li N."/>
            <person name="Li G."/>
            <person name="Huang Y."/>
            <person name="Saxena R.K."/>
            <person name="Ji Y."/>
            <person name="Li M."/>
            <person name="Yan X."/>
            <person name="He Y."/>
            <person name="Liu Y."/>
            <person name="Wang X."/>
            <person name="Xiang C."/>
            <person name="Varshney R.K."/>
            <person name="Ding H."/>
            <person name="Gao S."/>
            <person name="Zong X."/>
        </authorList>
    </citation>
    <scope>NUCLEOTIDE SEQUENCE [LARGE SCALE GENOMIC DNA]</scope>
    <source>
        <strain evidence="2 3">cv. Zhongwan 6</strain>
    </source>
</reference>
<keyword evidence="1" id="KW-1133">Transmembrane helix</keyword>
<keyword evidence="1" id="KW-0472">Membrane</keyword>
<name>A0A9D4VLM4_PEA</name>
<feature type="transmembrane region" description="Helical" evidence="1">
    <location>
        <begin position="135"/>
        <end position="154"/>
    </location>
</feature>
<keyword evidence="1" id="KW-0812">Transmembrane</keyword>
<dbReference type="EMBL" id="JAMSHJ010000007">
    <property type="protein sequence ID" value="KAI5385159.1"/>
    <property type="molecule type" value="Genomic_DNA"/>
</dbReference>
<evidence type="ECO:0008006" key="4">
    <source>
        <dbReference type="Google" id="ProtNLM"/>
    </source>
</evidence>
<accession>A0A9D4VLM4</accession>